<evidence type="ECO:0000313" key="3">
    <source>
        <dbReference type="EMBL" id="MFC4232162.1"/>
    </source>
</evidence>
<dbReference type="RefSeq" id="WP_379013911.1">
    <property type="nucleotide sequence ID" value="NZ_JBHSDC010000018.1"/>
</dbReference>
<dbReference type="Proteomes" id="UP001595906">
    <property type="component" value="Unassembled WGS sequence"/>
</dbReference>
<keyword evidence="1" id="KW-0175">Coiled coil</keyword>
<feature type="transmembrane region" description="Helical" evidence="2">
    <location>
        <begin position="263"/>
        <end position="280"/>
    </location>
</feature>
<protein>
    <submittedName>
        <fullName evidence="3">Uncharacterized protein</fullName>
    </submittedName>
</protein>
<reference evidence="4" key="1">
    <citation type="journal article" date="2019" name="Int. J. Syst. Evol. Microbiol.">
        <title>The Global Catalogue of Microorganisms (GCM) 10K type strain sequencing project: providing services to taxonomists for standard genome sequencing and annotation.</title>
        <authorList>
            <consortium name="The Broad Institute Genomics Platform"/>
            <consortium name="The Broad Institute Genome Sequencing Center for Infectious Disease"/>
            <person name="Wu L."/>
            <person name="Ma J."/>
        </authorList>
    </citation>
    <scope>NUCLEOTIDE SEQUENCE [LARGE SCALE GENOMIC DNA]</scope>
    <source>
        <strain evidence="4">CECT 8010</strain>
    </source>
</reference>
<accession>A0ABV8PYZ5</accession>
<keyword evidence="2" id="KW-0812">Transmembrane</keyword>
<feature type="transmembrane region" description="Helical" evidence="2">
    <location>
        <begin position="207"/>
        <end position="227"/>
    </location>
</feature>
<keyword evidence="2" id="KW-0472">Membrane</keyword>
<sequence length="362" mass="41737">MKELRKQIEILGARISRFVVTITEEALHQYPDLFQNYHYFKNTIADTNGKIFEQIHFLESQQEKLVLFNEQIENVIKRVILCDKNVEEGFSMSLNQKVNFLKYILTELYEISYAIANISNQVANRLVTEQQALLETLKENASNQIFEIQSSQKFQEEKFNELTKALQEEINSIKETNSTLLAEKKIEKQKVGFGDIADDAKKRSEKWITATIVIIILLIGFSIFFSWCFGDDFKKAFDASKADNFLLSQEKVLFYFELAKRTLVRFLVITILLVLLKYCLKNYNSLMHSYAVNMHKASCLDSALTIMRGFENPNTKELVMTLASKEIFTMGKTGYLKNEETKFDLKVMDKIGASGSSKESEG</sequence>
<dbReference type="EMBL" id="JBHSDC010000018">
    <property type="protein sequence ID" value="MFC4232162.1"/>
    <property type="molecule type" value="Genomic_DNA"/>
</dbReference>
<evidence type="ECO:0000256" key="1">
    <source>
        <dbReference type="SAM" id="Coils"/>
    </source>
</evidence>
<keyword evidence="4" id="KW-1185">Reference proteome</keyword>
<comment type="caution">
    <text evidence="3">The sequence shown here is derived from an EMBL/GenBank/DDBJ whole genome shotgun (WGS) entry which is preliminary data.</text>
</comment>
<gene>
    <name evidence="3" type="ORF">ACFOW1_09685</name>
</gene>
<proteinExistence type="predicted"/>
<feature type="coiled-coil region" evidence="1">
    <location>
        <begin position="120"/>
        <end position="183"/>
    </location>
</feature>
<keyword evidence="2" id="KW-1133">Transmembrane helix</keyword>
<evidence type="ECO:0000313" key="4">
    <source>
        <dbReference type="Proteomes" id="UP001595906"/>
    </source>
</evidence>
<name>A0ABV8PYZ5_9BACT</name>
<organism evidence="3 4">
    <name type="scientific">Parasediminibacterium paludis</name>
    <dbReference type="NCBI Taxonomy" id="908966"/>
    <lineage>
        <taxon>Bacteria</taxon>
        <taxon>Pseudomonadati</taxon>
        <taxon>Bacteroidota</taxon>
        <taxon>Chitinophagia</taxon>
        <taxon>Chitinophagales</taxon>
        <taxon>Chitinophagaceae</taxon>
        <taxon>Parasediminibacterium</taxon>
    </lineage>
</organism>
<evidence type="ECO:0000256" key="2">
    <source>
        <dbReference type="SAM" id="Phobius"/>
    </source>
</evidence>